<reference evidence="7 8" key="1">
    <citation type="journal article" date="2020" name="Genome Biol. Evol.">
        <title>Comparative genomics of strictly vertically transmitted, feminizing microsporidia endosymbionts of amphipod crustaceans.</title>
        <authorList>
            <person name="Cormier A."/>
            <person name="Chebbi M.A."/>
            <person name="Giraud I."/>
            <person name="Wattier R."/>
            <person name="Teixeira M."/>
            <person name="Gilbert C."/>
            <person name="Rigaud T."/>
            <person name="Cordaux R."/>
        </authorList>
    </citation>
    <scope>NUCLEOTIDE SEQUENCE [LARGE SCALE GENOMIC DNA]</scope>
    <source>
        <strain evidence="7 8">Ou3-Ou53</strain>
    </source>
</reference>
<evidence type="ECO:0000256" key="3">
    <source>
        <dbReference type="ARBA" id="ARBA00022679"/>
    </source>
</evidence>
<dbReference type="PROSITE" id="PS51147">
    <property type="entry name" value="PFTA"/>
    <property type="match status" value="2"/>
</dbReference>
<keyword evidence="2 6" id="KW-0637">Prenyltransferase</keyword>
<name>A0A9P6KZ29_9MICR</name>
<keyword evidence="3 6" id="KW-0808">Transferase</keyword>
<dbReference type="InterPro" id="IPR002088">
    <property type="entry name" value="Prenyl_trans_a"/>
</dbReference>
<dbReference type="SUPFAM" id="SSF48439">
    <property type="entry name" value="Protein prenylyltransferase"/>
    <property type="match status" value="1"/>
</dbReference>
<sequence>MIIHNVKEGECIEDKKILETLQDIFLIENPTEKATALVPIVTEDYAAWNYLKRVPEQRQLGLTETAIENNPKSYQAWYHRLYVYRQDPVLVLEKIQREIKLISLLLEFDSRNFHCWNYKHKLMAILRNLINAEEDLTDKEVEKIVSSEVKVYPCGPTERCEPHEETIRLLDQRMRELAEVGKDISNYSYLHFHGDFDACAAVFTDPFDEGIWMFFHKKREEFFLQGGFYVRKYRDRLEVHFKEPFSGKLALEFEGLRKVYNVQLPTRVYKIIIPKKTDSKEMKVNNKVLKSPSDVPLVSLNNMYSFAEVLNENLFLSSSLFTEIYELEPNCVLNFLFNINSIQISREIINFLISKDPIRRKYYENIENDLYQTFI</sequence>
<dbReference type="Pfam" id="PF01239">
    <property type="entry name" value="PPTA"/>
    <property type="match status" value="2"/>
</dbReference>
<proteinExistence type="inferred from homology"/>
<dbReference type="GO" id="GO:0097354">
    <property type="term" value="P:prenylation"/>
    <property type="evidence" value="ECO:0007669"/>
    <property type="project" value="UniProtKB-UniRule"/>
</dbReference>
<dbReference type="Gene3D" id="1.25.40.120">
    <property type="entry name" value="Protein prenylyltransferase"/>
    <property type="match status" value="1"/>
</dbReference>
<dbReference type="PANTHER" id="PTHR11129:SF2">
    <property type="entry name" value="GERANYLGERANYL TRANSFERASE TYPE-2 SUBUNIT ALPHA"/>
    <property type="match status" value="1"/>
</dbReference>
<organism evidence="7 8">
    <name type="scientific">Nosema granulosis</name>
    <dbReference type="NCBI Taxonomy" id="83296"/>
    <lineage>
        <taxon>Eukaryota</taxon>
        <taxon>Fungi</taxon>
        <taxon>Fungi incertae sedis</taxon>
        <taxon>Microsporidia</taxon>
        <taxon>Nosematidae</taxon>
        <taxon>Nosema</taxon>
    </lineage>
</organism>
<evidence type="ECO:0000256" key="5">
    <source>
        <dbReference type="ARBA" id="ARBA00047658"/>
    </source>
</evidence>
<evidence type="ECO:0000256" key="4">
    <source>
        <dbReference type="ARBA" id="ARBA00022737"/>
    </source>
</evidence>
<comment type="caution">
    <text evidence="7">The sequence shown here is derived from an EMBL/GenBank/DDBJ whole genome shotgun (WGS) entry which is preliminary data.</text>
</comment>
<dbReference type="Proteomes" id="UP000740883">
    <property type="component" value="Unassembled WGS sequence"/>
</dbReference>
<dbReference type="GO" id="GO:0004663">
    <property type="term" value="F:Rab geranylgeranyltransferase activity"/>
    <property type="evidence" value="ECO:0007669"/>
    <property type="project" value="UniProtKB-UniRule"/>
</dbReference>
<keyword evidence="8" id="KW-1185">Reference proteome</keyword>
<evidence type="ECO:0000256" key="6">
    <source>
        <dbReference type="RuleBase" id="RU367120"/>
    </source>
</evidence>
<dbReference type="OrthoDB" id="2192310at2759"/>
<evidence type="ECO:0000256" key="2">
    <source>
        <dbReference type="ARBA" id="ARBA00022602"/>
    </source>
</evidence>
<gene>
    <name evidence="7" type="primary">RGTA1</name>
    <name evidence="7" type="ORF">NGRA_1749</name>
</gene>
<comment type="catalytic activity">
    <reaction evidence="5 6">
        <text>geranylgeranyl diphosphate + L-cysteinyl-[protein] = S-geranylgeranyl-L-cysteinyl-[protein] + diphosphate</text>
        <dbReference type="Rhea" id="RHEA:21240"/>
        <dbReference type="Rhea" id="RHEA-COMP:10131"/>
        <dbReference type="Rhea" id="RHEA-COMP:11537"/>
        <dbReference type="ChEBI" id="CHEBI:29950"/>
        <dbReference type="ChEBI" id="CHEBI:33019"/>
        <dbReference type="ChEBI" id="CHEBI:57533"/>
        <dbReference type="ChEBI" id="CHEBI:86021"/>
        <dbReference type="EC" id="2.5.1.60"/>
    </reaction>
</comment>
<evidence type="ECO:0000313" key="7">
    <source>
        <dbReference type="EMBL" id="KAF9762785.1"/>
    </source>
</evidence>
<comment type="function">
    <text evidence="6">Catalyzes the transfer of a geranyl-geranyl moiety from geranyl-geranyl pyrophosphate to cysteines occuring in specific C-terminal amino acid sequences.</text>
</comment>
<dbReference type="EC" id="2.5.1.60" evidence="6"/>
<accession>A0A9P6KZ29</accession>
<dbReference type="GO" id="GO:0005968">
    <property type="term" value="C:Rab-protein geranylgeranyltransferase complex"/>
    <property type="evidence" value="ECO:0007669"/>
    <property type="project" value="TreeGrafter"/>
</dbReference>
<dbReference type="PANTHER" id="PTHR11129">
    <property type="entry name" value="PROTEIN FARNESYLTRANSFERASE ALPHA SUBUNIT/RAB GERANYLGERANYL TRANSFERASE ALPHA SUBUNIT"/>
    <property type="match status" value="1"/>
</dbReference>
<comment type="similarity">
    <text evidence="1 6">Belongs to the protein prenyltransferase subunit alpha family.</text>
</comment>
<keyword evidence="4" id="KW-0677">Repeat</keyword>
<evidence type="ECO:0000313" key="8">
    <source>
        <dbReference type="Proteomes" id="UP000740883"/>
    </source>
</evidence>
<evidence type="ECO:0000256" key="1">
    <source>
        <dbReference type="ARBA" id="ARBA00006734"/>
    </source>
</evidence>
<protein>
    <recommendedName>
        <fullName evidence="6">Geranylgeranyl transferase type-2 subunit alpha</fullName>
        <ecNumber evidence="6">2.5.1.60</ecNumber>
    </recommendedName>
    <alternativeName>
        <fullName evidence="6">Geranylgeranyl transferase type II subunit alpha</fullName>
    </alternativeName>
</protein>
<dbReference type="AlphaFoldDB" id="A0A9P6KZ29"/>
<dbReference type="EMBL" id="SBJO01000133">
    <property type="protein sequence ID" value="KAF9762785.1"/>
    <property type="molecule type" value="Genomic_DNA"/>
</dbReference>